<dbReference type="Gene3D" id="3.40.50.10540">
    <property type="entry name" value="Crotonobetainyl-coa:carnitine coa-transferase, domain 1"/>
    <property type="match status" value="1"/>
</dbReference>
<dbReference type="KEGG" id="srub:C2R22_24300"/>
<keyword evidence="1" id="KW-0614">Plasmid</keyword>
<dbReference type="InterPro" id="IPR050509">
    <property type="entry name" value="CoA-transferase_III"/>
</dbReference>
<keyword evidence="2" id="KW-1185">Reference proteome</keyword>
<organism evidence="1 2">
    <name type="scientific">Salinigranum rubrum</name>
    <dbReference type="NCBI Taxonomy" id="755307"/>
    <lineage>
        <taxon>Archaea</taxon>
        <taxon>Methanobacteriati</taxon>
        <taxon>Methanobacteriota</taxon>
        <taxon>Stenosarchaea group</taxon>
        <taxon>Halobacteria</taxon>
        <taxon>Halobacteriales</taxon>
        <taxon>Haloferacaceae</taxon>
        <taxon>Salinigranum</taxon>
    </lineage>
</organism>
<dbReference type="SUPFAM" id="SSF89796">
    <property type="entry name" value="CoA-transferase family III (CaiB/BaiF)"/>
    <property type="match status" value="1"/>
</dbReference>
<dbReference type="GO" id="GO:0016740">
    <property type="term" value="F:transferase activity"/>
    <property type="evidence" value="ECO:0007669"/>
    <property type="project" value="UniProtKB-KW"/>
</dbReference>
<evidence type="ECO:0000313" key="1">
    <source>
        <dbReference type="EMBL" id="AUV84654.1"/>
    </source>
</evidence>
<proteinExistence type="predicted"/>
<keyword evidence="1" id="KW-0808">Transferase</keyword>
<reference evidence="1 2" key="1">
    <citation type="submission" date="2018-01" db="EMBL/GenBank/DDBJ databases">
        <title>Complete genome sequence of Salinigranum rubrum GX10T, an extremely halophilic archaeon isolated from a marine solar saltern.</title>
        <authorList>
            <person name="Han S."/>
        </authorList>
    </citation>
    <scope>NUCLEOTIDE SEQUENCE [LARGE SCALE GENOMIC DNA]</scope>
    <source>
        <strain evidence="1 2">GX10</strain>
        <plasmid evidence="2">Plasmid unnamed4</plasmid>
    </source>
</reference>
<dbReference type="GeneID" id="35595286"/>
<dbReference type="Pfam" id="PF02515">
    <property type="entry name" value="CoA_transf_3"/>
    <property type="match status" value="1"/>
</dbReference>
<protein>
    <submittedName>
        <fullName evidence="1">CoA transferase</fullName>
    </submittedName>
</protein>
<dbReference type="PANTHER" id="PTHR48228:SF5">
    <property type="entry name" value="ALPHA-METHYLACYL-COA RACEMASE"/>
    <property type="match status" value="1"/>
</dbReference>
<dbReference type="AlphaFoldDB" id="A0A2I8VS20"/>
<gene>
    <name evidence="1" type="ORF">C2R22_24300</name>
</gene>
<geneLocation type="plasmid" evidence="1">
    <name>unnamed4</name>
</geneLocation>
<dbReference type="Proteomes" id="UP000236584">
    <property type="component" value="Plasmid unnamed4"/>
</dbReference>
<dbReference type="EMBL" id="CP026313">
    <property type="protein sequence ID" value="AUV84654.1"/>
    <property type="molecule type" value="Genomic_DNA"/>
</dbReference>
<dbReference type="RefSeq" id="WP_103428332.1">
    <property type="nucleotide sequence ID" value="NZ_CP026313.1"/>
</dbReference>
<sequence>MDLQSIRVLDLSHTLPGPYGTQLLCDMGADVIKIERPETGEPGRQLGRTQTDRRHAPVFEVMNRGKRSVTLDLKRERGLDAFLELARTADVLVEQFRPGVVDRLGVAYDDMCTVNDEIVYCSLSGFGQTGPLSERVGHDLNYAGFAGLIDMNRRDPETKPTLPGFPVADMAGGAFAALSIVGALLSRELGEGDGEYLDVSMTDALLSFSQLLAAPAMAGVEQRPGATRTTGKYPCYDVYETADGRYVTLAALEPEFWQRFCELIDRPDLVSDHKSNDETTRKRLRNDLSAVFTQRSAEEWETLLGDEDVMFGPVQTLAEAFESDHFEARGVIESDDGLLKRIGFPAITNRDLGQIESAPPALGEHTDEVLQEVGFSAAEVATLHEQDVV</sequence>
<dbReference type="PANTHER" id="PTHR48228">
    <property type="entry name" value="SUCCINYL-COA--D-CITRAMALATE COA-TRANSFERASE"/>
    <property type="match status" value="1"/>
</dbReference>
<dbReference type="InterPro" id="IPR003673">
    <property type="entry name" value="CoA-Trfase_fam_III"/>
</dbReference>
<dbReference type="Gene3D" id="3.30.1540.10">
    <property type="entry name" value="formyl-coa transferase, domain 3"/>
    <property type="match status" value="1"/>
</dbReference>
<evidence type="ECO:0000313" key="2">
    <source>
        <dbReference type="Proteomes" id="UP000236584"/>
    </source>
</evidence>
<dbReference type="InterPro" id="IPR023606">
    <property type="entry name" value="CoA-Trfase_III_dom_1_sf"/>
</dbReference>
<dbReference type="InterPro" id="IPR044855">
    <property type="entry name" value="CoA-Trfase_III_dom3_sf"/>
</dbReference>
<dbReference type="OrthoDB" id="28444at2157"/>
<accession>A0A2I8VS20</accession>
<name>A0A2I8VS20_9EURY</name>